<dbReference type="RefSeq" id="WP_094436923.1">
    <property type="nucleotide sequence ID" value="NZ_AP024172.1"/>
</dbReference>
<organism evidence="4 5">
    <name type="scientific">Alicycliphilus denitrificans</name>
    <dbReference type="NCBI Taxonomy" id="179636"/>
    <lineage>
        <taxon>Bacteria</taxon>
        <taxon>Pseudomonadati</taxon>
        <taxon>Pseudomonadota</taxon>
        <taxon>Betaproteobacteria</taxon>
        <taxon>Burkholderiales</taxon>
        <taxon>Comamonadaceae</taxon>
        <taxon>Alicycliphilus</taxon>
    </lineage>
</organism>
<feature type="domain" description="Ice-binding protein C-terminal" evidence="2">
    <location>
        <begin position="224"/>
        <end position="246"/>
    </location>
</feature>
<dbReference type="Proteomes" id="UP000216225">
    <property type="component" value="Unassembled WGS sequence"/>
</dbReference>
<dbReference type="EMBL" id="NKDB02000001">
    <property type="protein sequence ID" value="RKJ98419.1"/>
    <property type="molecule type" value="Genomic_DNA"/>
</dbReference>
<evidence type="ECO:0000313" key="4">
    <source>
        <dbReference type="EMBL" id="RKJ98419.1"/>
    </source>
</evidence>
<evidence type="ECO:0000259" key="3">
    <source>
        <dbReference type="Pfam" id="PF13448"/>
    </source>
</evidence>
<dbReference type="InterPro" id="IPR013424">
    <property type="entry name" value="Ice-binding_C"/>
</dbReference>
<feature type="signal peptide" evidence="1">
    <location>
        <begin position="1"/>
        <end position="21"/>
    </location>
</feature>
<reference evidence="4 5" key="1">
    <citation type="submission" date="2018-09" db="EMBL/GenBank/DDBJ databases">
        <title>Genome comparison of Alicycliphilus sp. BQ1, a polyurethanolytic bacterium, with its closest phylogenetic relatives Alicycliphilus denitrificans BC and K601, unable to attack polyurethane.</title>
        <authorList>
            <person name="Loza-Tavera H."/>
            <person name="Lozano L."/>
            <person name="Cevallos M."/>
            <person name="Maya-Lucas O."/>
            <person name="Garcia-Mena J."/>
            <person name="Hernandez J."/>
        </authorList>
    </citation>
    <scope>NUCLEOTIDE SEQUENCE [LARGE SCALE GENOMIC DNA]</scope>
    <source>
        <strain evidence="4 5">BQ1</strain>
    </source>
</reference>
<keyword evidence="1" id="KW-0732">Signal</keyword>
<gene>
    <name evidence="4" type="ORF">CE154_001220</name>
</gene>
<dbReference type="Pfam" id="PF07589">
    <property type="entry name" value="PEP-CTERM"/>
    <property type="match status" value="1"/>
</dbReference>
<accession>A0A420KEQ3</accession>
<evidence type="ECO:0000259" key="2">
    <source>
        <dbReference type="Pfam" id="PF07589"/>
    </source>
</evidence>
<protein>
    <submittedName>
        <fullName evidence="4">DUF4114 domain-containing protein</fullName>
    </submittedName>
</protein>
<feature type="chain" id="PRO_5019449749" evidence="1">
    <location>
        <begin position="22"/>
        <end position="252"/>
    </location>
</feature>
<proteinExistence type="predicted"/>
<sequence>MKALKTLVASAVLAMSTGAFAATVLPGSETSLQTIINNAYGGSGASPVSAAPNVNTDQAGAELFQIEASGGSIATMILEIAGNANINTFGIYDPYNTATQLQLFSGSASSGAQVAITVDASNQFKAVDLTNGGILGNMLFTSSTFGYYLSGPGGTFFSQASQNGGNEQMVSYRGDGDTVQFPGRAVGVWGPSSYLLGWEDTSLTGGSDKDYNDMVVYVESVTKVPEPGSLALLGLGLSGLAFASRRKQKNAK</sequence>
<feature type="domain" description="DUF4114" evidence="3">
    <location>
        <begin position="131"/>
        <end position="220"/>
    </location>
</feature>
<dbReference type="InterPro" id="IPR025193">
    <property type="entry name" value="DUF4114"/>
</dbReference>
<evidence type="ECO:0000313" key="5">
    <source>
        <dbReference type="Proteomes" id="UP000216225"/>
    </source>
</evidence>
<dbReference type="Pfam" id="PF13448">
    <property type="entry name" value="DUF4114"/>
    <property type="match status" value="1"/>
</dbReference>
<comment type="caution">
    <text evidence="4">The sequence shown here is derived from an EMBL/GenBank/DDBJ whole genome shotgun (WGS) entry which is preliminary data.</text>
</comment>
<dbReference type="AlphaFoldDB" id="A0A420KEQ3"/>
<evidence type="ECO:0000256" key="1">
    <source>
        <dbReference type="SAM" id="SignalP"/>
    </source>
</evidence>
<name>A0A420KEQ3_9BURK</name>
<dbReference type="NCBIfam" id="TIGR02595">
    <property type="entry name" value="PEP_CTERM"/>
    <property type="match status" value="1"/>
</dbReference>